<sequence>MNFLSIFILILYTSKIVSEKFYNLRFRNTLLRICISTDKKKLLSEYSNKIAIKTKTKTTDYYSKILSKYYDLNLFYNTLSEEEKAIIEAIISLCY</sequence>
<organism evidence="1">
    <name type="scientific">viral metagenome</name>
    <dbReference type="NCBI Taxonomy" id="1070528"/>
    <lineage>
        <taxon>unclassified sequences</taxon>
        <taxon>metagenomes</taxon>
        <taxon>organismal metagenomes</taxon>
    </lineage>
</organism>
<protein>
    <submittedName>
        <fullName evidence="1">Uncharacterized protein</fullName>
    </submittedName>
</protein>
<dbReference type="AlphaFoldDB" id="A0A6C0D8J6"/>
<evidence type="ECO:0000313" key="1">
    <source>
        <dbReference type="EMBL" id="QHT12763.1"/>
    </source>
</evidence>
<name>A0A6C0D8J6_9ZZZZ</name>
<accession>A0A6C0D8J6</accession>
<reference evidence="1" key="1">
    <citation type="journal article" date="2020" name="Nature">
        <title>Giant virus diversity and host interactions through global metagenomics.</title>
        <authorList>
            <person name="Schulz F."/>
            <person name="Roux S."/>
            <person name="Paez-Espino D."/>
            <person name="Jungbluth S."/>
            <person name="Walsh D.A."/>
            <person name="Denef V.J."/>
            <person name="McMahon K.D."/>
            <person name="Konstantinidis K.T."/>
            <person name="Eloe-Fadrosh E.A."/>
            <person name="Kyrpides N.C."/>
            <person name="Woyke T."/>
        </authorList>
    </citation>
    <scope>NUCLEOTIDE SEQUENCE</scope>
    <source>
        <strain evidence="1">GVMAG-M-3300023174-130</strain>
    </source>
</reference>
<dbReference type="EMBL" id="MN739550">
    <property type="protein sequence ID" value="QHT12763.1"/>
    <property type="molecule type" value="Genomic_DNA"/>
</dbReference>
<proteinExistence type="predicted"/>